<dbReference type="Proteomes" id="UP000321175">
    <property type="component" value="Unassembled WGS sequence"/>
</dbReference>
<sequence length="194" mass="22338">MHMELLINRNLVFAENRVIETERLILRPITLEDVEDIFEYAHDVETTRFVFPRHQSIEDTKISVANFFMASPLGKYAIEWKENRKMIGTIDLRIQEGDDTAELGYALNKKYWGKGIMPEAGKALLKLGFEKMDLVRIFAYHNTKNSKSGRVMDKLGMREEAVIPDAKREKGEIISIVLKGITKKAWLEGHPKTS</sequence>
<organism evidence="2 3">
    <name type="scientific">Enterococcus mundtii</name>
    <dbReference type="NCBI Taxonomy" id="53346"/>
    <lineage>
        <taxon>Bacteria</taxon>
        <taxon>Bacillati</taxon>
        <taxon>Bacillota</taxon>
        <taxon>Bacilli</taxon>
        <taxon>Lactobacillales</taxon>
        <taxon>Enterococcaceae</taxon>
        <taxon>Enterococcus</taxon>
    </lineage>
</organism>
<keyword evidence="3" id="KW-1185">Reference proteome</keyword>
<dbReference type="SUPFAM" id="SSF55729">
    <property type="entry name" value="Acyl-CoA N-acyltransferases (Nat)"/>
    <property type="match status" value="1"/>
</dbReference>
<comment type="caution">
    <text evidence="2">The sequence shown here is derived from an EMBL/GenBank/DDBJ whole genome shotgun (WGS) entry which is preliminary data.</text>
</comment>
<proteinExistence type="predicted"/>
<dbReference type="PROSITE" id="PS51186">
    <property type="entry name" value="GNAT"/>
    <property type="match status" value="1"/>
</dbReference>
<dbReference type="InterPro" id="IPR051531">
    <property type="entry name" value="N-acetyltransferase"/>
</dbReference>
<evidence type="ECO:0000259" key="1">
    <source>
        <dbReference type="PROSITE" id="PS51186"/>
    </source>
</evidence>
<name>A0ABQ0VGM3_ENTMU</name>
<dbReference type="Pfam" id="PF13302">
    <property type="entry name" value="Acetyltransf_3"/>
    <property type="match status" value="1"/>
</dbReference>
<accession>A0ABQ0VGM3</accession>
<dbReference type="PANTHER" id="PTHR43792">
    <property type="entry name" value="GNAT FAMILY, PUTATIVE (AFU_ORTHOLOGUE AFUA_3G00765)-RELATED-RELATED"/>
    <property type="match status" value="1"/>
</dbReference>
<protein>
    <submittedName>
        <fullName evidence="2">N-acetyltransferase</fullName>
    </submittedName>
</protein>
<evidence type="ECO:0000313" key="2">
    <source>
        <dbReference type="EMBL" id="GEL81858.1"/>
    </source>
</evidence>
<feature type="domain" description="N-acetyltransferase" evidence="1">
    <location>
        <begin position="24"/>
        <end position="188"/>
    </location>
</feature>
<dbReference type="InterPro" id="IPR016181">
    <property type="entry name" value="Acyl_CoA_acyltransferase"/>
</dbReference>
<evidence type="ECO:0000313" key="3">
    <source>
        <dbReference type="Proteomes" id="UP000321175"/>
    </source>
</evidence>
<gene>
    <name evidence="2" type="ORF">EMU01_30020</name>
</gene>
<dbReference type="EMBL" id="BJWA01000041">
    <property type="protein sequence ID" value="GEL81858.1"/>
    <property type="molecule type" value="Genomic_DNA"/>
</dbReference>
<reference evidence="2 3" key="1">
    <citation type="submission" date="2019-07" db="EMBL/GenBank/DDBJ databases">
        <title>Whole genome shotgun sequence of Enterococcus mundtii NBRC 100490.</title>
        <authorList>
            <person name="Hosoyama A."/>
            <person name="Uohara A."/>
            <person name="Ohji S."/>
            <person name="Ichikawa N."/>
        </authorList>
    </citation>
    <scope>NUCLEOTIDE SEQUENCE [LARGE SCALE GENOMIC DNA]</scope>
    <source>
        <strain evidence="2 3">NBRC 100490</strain>
    </source>
</reference>
<dbReference type="Gene3D" id="3.40.630.30">
    <property type="match status" value="1"/>
</dbReference>
<dbReference type="InterPro" id="IPR000182">
    <property type="entry name" value="GNAT_dom"/>
</dbReference>